<evidence type="ECO:0000256" key="4">
    <source>
        <dbReference type="ARBA" id="ARBA00023163"/>
    </source>
</evidence>
<dbReference type="EMBL" id="CP063304">
    <property type="protein sequence ID" value="QOV18750.1"/>
    <property type="molecule type" value="Genomic_DNA"/>
</dbReference>
<comment type="similarity">
    <text evidence="1">Belongs to the SorC transcriptional regulatory family.</text>
</comment>
<feature type="domain" description="HTH cro/C1-type" evidence="5">
    <location>
        <begin position="34"/>
        <end position="55"/>
    </location>
</feature>
<dbReference type="Pfam" id="PF04198">
    <property type="entry name" value="Sugar-bind"/>
    <property type="match status" value="1"/>
</dbReference>
<dbReference type="RefSeq" id="WP_193735112.1">
    <property type="nucleotide sequence ID" value="NZ_CP063304.1"/>
</dbReference>
<evidence type="ECO:0000256" key="2">
    <source>
        <dbReference type="ARBA" id="ARBA00023015"/>
    </source>
</evidence>
<keyword evidence="7" id="KW-1185">Reference proteome</keyword>
<keyword evidence="3" id="KW-0238">DNA-binding</keyword>
<dbReference type="Proteomes" id="UP000593601">
    <property type="component" value="Chromosome"/>
</dbReference>
<organism evidence="6 7">
    <name type="scientific">Blautia liquoris</name>
    <dbReference type="NCBI Taxonomy" id="2779518"/>
    <lineage>
        <taxon>Bacteria</taxon>
        <taxon>Bacillati</taxon>
        <taxon>Bacillota</taxon>
        <taxon>Clostridia</taxon>
        <taxon>Lachnospirales</taxon>
        <taxon>Lachnospiraceae</taxon>
        <taxon>Blautia</taxon>
    </lineage>
</organism>
<dbReference type="InterPro" id="IPR001387">
    <property type="entry name" value="Cro/C1-type_HTH"/>
</dbReference>
<dbReference type="GO" id="GO:0003677">
    <property type="term" value="F:DNA binding"/>
    <property type="evidence" value="ECO:0007669"/>
    <property type="project" value="UniProtKB-KW"/>
</dbReference>
<dbReference type="PANTHER" id="PTHR34294">
    <property type="entry name" value="TRANSCRIPTIONAL REGULATOR-RELATED"/>
    <property type="match status" value="1"/>
</dbReference>
<evidence type="ECO:0000256" key="1">
    <source>
        <dbReference type="ARBA" id="ARBA00010466"/>
    </source>
</evidence>
<evidence type="ECO:0000313" key="6">
    <source>
        <dbReference type="EMBL" id="QOV18750.1"/>
    </source>
</evidence>
<dbReference type="InterPro" id="IPR051054">
    <property type="entry name" value="SorC_transcr_regulators"/>
</dbReference>
<sequence length="335" mass="37503">MSEAHKKNMLGNDTNLYTQSVYLISQAAYLYYILGLSQKDVAKKLDLSPSTISRLIKAAKDLGIIDIRMNPIHENSVKLHDQLLSTYKLKEIIIAPVCSNMDSDQVKQSVALEGARYIQRIISDNDILGIAWGGTMNYLINLLNPSQKKNTKFVTLHGSIYNFDYEIDVQTLVSEIAKAFNGKRYGMMVNGLLRSEEAVQIIQKEPNITRVYQMFEQITVSLSGIGSFVPEITSSLGHSGYLRKDELRELKEEGVCGDLMIRFFNKDGKECNTSLKNRTMAIEYDQYQKIPNKIVAASGVHKAQAIVSAINGRLIDTLIVDSLLAQQLLDLAKTT</sequence>
<dbReference type="KEGG" id="bliq:INP51_12155"/>
<keyword evidence="4" id="KW-0804">Transcription</keyword>
<gene>
    <name evidence="6" type="ORF">INP51_12155</name>
</gene>
<dbReference type="InterPro" id="IPR007324">
    <property type="entry name" value="Sugar-bd_dom_put"/>
</dbReference>
<dbReference type="Gene3D" id="1.10.10.60">
    <property type="entry name" value="Homeodomain-like"/>
    <property type="match status" value="1"/>
</dbReference>
<reference evidence="6 7" key="1">
    <citation type="submission" date="2020-10" db="EMBL/GenBank/DDBJ databases">
        <title>Blautia liquoris sp.nov., isolated from the mud in a fermentation cellar used for the production of Chinese strong-flavoured liquor.</title>
        <authorList>
            <person name="Lu L."/>
        </authorList>
    </citation>
    <scope>NUCLEOTIDE SEQUENCE [LARGE SCALE GENOMIC DNA]</scope>
    <source>
        <strain evidence="6 7">LZLJ-3</strain>
    </source>
</reference>
<dbReference type="GO" id="GO:0030246">
    <property type="term" value="F:carbohydrate binding"/>
    <property type="evidence" value="ECO:0007669"/>
    <property type="project" value="InterPro"/>
</dbReference>
<accession>A0A7M2RHD4</accession>
<dbReference type="PANTHER" id="PTHR34294:SF1">
    <property type="entry name" value="TRANSCRIPTIONAL REGULATOR LSRR"/>
    <property type="match status" value="1"/>
</dbReference>
<dbReference type="Gene3D" id="3.40.50.1360">
    <property type="match status" value="1"/>
</dbReference>
<evidence type="ECO:0000259" key="5">
    <source>
        <dbReference type="PROSITE" id="PS50943"/>
    </source>
</evidence>
<dbReference type="AlphaFoldDB" id="A0A7M2RHD4"/>
<name>A0A7M2RHD4_9FIRM</name>
<proteinExistence type="inferred from homology"/>
<dbReference type="PROSITE" id="PS50943">
    <property type="entry name" value="HTH_CROC1"/>
    <property type="match status" value="1"/>
</dbReference>
<dbReference type="SUPFAM" id="SSF100950">
    <property type="entry name" value="NagB/RpiA/CoA transferase-like"/>
    <property type="match status" value="1"/>
</dbReference>
<keyword evidence="2" id="KW-0805">Transcription regulation</keyword>
<evidence type="ECO:0000256" key="3">
    <source>
        <dbReference type="ARBA" id="ARBA00023125"/>
    </source>
</evidence>
<dbReference type="Pfam" id="PF13412">
    <property type="entry name" value="HTH_24"/>
    <property type="match status" value="1"/>
</dbReference>
<dbReference type="InterPro" id="IPR037171">
    <property type="entry name" value="NagB/RpiA_transferase-like"/>
</dbReference>
<evidence type="ECO:0000313" key="7">
    <source>
        <dbReference type="Proteomes" id="UP000593601"/>
    </source>
</evidence>
<protein>
    <submittedName>
        <fullName evidence="6">Winged helix-turn-helix transcriptional regulator</fullName>
    </submittedName>
</protein>